<feature type="region of interest" description="Disordered" evidence="3">
    <location>
        <begin position="186"/>
        <end position="215"/>
    </location>
</feature>
<evidence type="ECO:0000256" key="2">
    <source>
        <dbReference type="ARBA" id="ARBA00049666"/>
    </source>
</evidence>
<name>A0ABU2FFA5_9EURY</name>
<evidence type="ECO:0000256" key="3">
    <source>
        <dbReference type="SAM" id="MobiDB-lite"/>
    </source>
</evidence>
<comment type="caution">
    <text evidence="4">The sequence shown here is derived from an EMBL/GenBank/DDBJ whole genome shotgun (WGS) entry which is preliminary data.</text>
</comment>
<dbReference type="RefSeq" id="WP_310920720.1">
    <property type="nucleotide sequence ID" value="NZ_JAMQON010000005.1"/>
</dbReference>
<feature type="compositionally biased region" description="Polar residues" evidence="3">
    <location>
        <begin position="338"/>
        <end position="347"/>
    </location>
</feature>
<dbReference type="Gene3D" id="3.40.50.300">
    <property type="entry name" value="P-loop containing nucleotide triphosphate hydrolases"/>
    <property type="match status" value="2"/>
</dbReference>
<evidence type="ECO:0000256" key="1">
    <source>
        <dbReference type="ARBA" id="ARBA00023054"/>
    </source>
</evidence>
<feature type="region of interest" description="Disordered" evidence="3">
    <location>
        <begin position="387"/>
        <end position="411"/>
    </location>
</feature>
<dbReference type="PANTHER" id="PTHR32114">
    <property type="entry name" value="ABC TRANSPORTER ABCH.3"/>
    <property type="match status" value="1"/>
</dbReference>
<dbReference type="InterPro" id="IPR027417">
    <property type="entry name" value="P-loop_NTPase"/>
</dbReference>
<reference evidence="4 5" key="1">
    <citation type="submission" date="2022-06" db="EMBL/GenBank/DDBJ databases">
        <title>Haloarcula sp. a new haloarchaeum isolate from saline soil.</title>
        <authorList>
            <person name="Strakova D."/>
            <person name="Galisteo C."/>
            <person name="Sanchez-Porro C."/>
            <person name="Ventosa A."/>
        </authorList>
    </citation>
    <scope>NUCLEOTIDE SEQUENCE [LARGE SCALE GENOMIC DNA]</scope>
    <source>
        <strain evidence="4 5">S1CR25-12</strain>
    </source>
</reference>
<protein>
    <submittedName>
        <fullName evidence="4">ATPase</fullName>
    </submittedName>
</protein>
<accession>A0ABU2FFA5</accession>
<feature type="compositionally biased region" description="Basic and acidic residues" evidence="3">
    <location>
        <begin position="199"/>
        <end position="215"/>
    </location>
</feature>
<dbReference type="SUPFAM" id="SSF52540">
    <property type="entry name" value="P-loop containing nucleoside triphosphate hydrolases"/>
    <property type="match status" value="1"/>
</dbReference>
<dbReference type="EMBL" id="JAMQON010000005">
    <property type="protein sequence ID" value="MDS0260942.1"/>
    <property type="molecule type" value="Genomic_DNA"/>
</dbReference>
<proteinExistence type="inferred from homology"/>
<organism evidence="4 5">
    <name type="scientific">Haloarcula saliterrae</name>
    <dbReference type="NCBI Taxonomy" id="2950534"/>
    <lineage>
        <taxon>Archaea</taxon>
        <taxon>Methanobacteriati</taxon>
        <taxon>Methanobacteriota</taxon>
        <taxon>Stenosarchaea group</taxon>
        <taxon>Halobacteria</taxon>
        <taxon>Halobacteriales</taxon>
        <taxon>Haloarculaceae</taxon>
        <taxon>Haloarcula</taxon>
    </lineage>
</organism>
<keyword evidence="5" id="KW-1185">Reference proteome</keyword>
<comment type="similarity">
    <text evidence="2">Belongs to the Sph1/Sph2 family.</text>
</comment>
<feature type="region of interest" description="Disordered" evidence="3">
    <location>
        <begin position="334"/>
        <end position="363"/>
    </location>
</feature>
<evidence type="ECO:0000313" key="5">
    <source>
        <dbReference type="Proteomes" id="UP001259659"/>
    </source>
</evidence>
<dbReference type="Proteomes" id="UP001259659">
    <property type="component" value="Unassembled WGS sequence"/>
</dbReference>
<evidence type="ECO:0000313" key="4">
    <source>
        <dbReference type="EMBL" id="MDS0260942.1"/>
    </source>
</evidence>
<gene>
    <name evidence="4" type="ORF">NDI56_16190</name>
</gene>
<sequence length="610" mass="68572">MWNLEISNIAGIRDGAPTVKPGVNAVQASNWQGKTSLLTALRTVMGGSITPTTLTDGATEGHVRLSEPDSEQEYERRLERNGTTVTAHGQPYLADEQRQKAAELFAFLDERNEVRTAVREGADLTPHLIEPLKREDIDGQIAALKAERETVESELDSAQTAATELSEKTAAISRLEAELSELRADLDELDGDTADSSEQAERREELTRARREREQVNQRVNRLERKIESLESQIEDTETELADLTVPASPDHAETVERKQAELRELEAEIETLEALYNVTNRVLDEGQLDLVADIDRRIDSDRLTCWACGSETTREEMEEQIDGLSDAITSRREQRASLRSTVSDLQSKQREAEQTRRRKQSLEADLDDLRTNLVDSREELAAARDELADRTERVEELEEQVAETDDRRKSLEQEIARTETELATLRDEKEQLAERADRREQLEERISDLTAEIESLRSRRERVIRTARSAFDEALADIVTKFNPSFESARLDNHVDPETGRTEQLELVIARDGREISVDALSEGEVELIGLIAALAGHEAFDVAEDVPCILIDDLGGLASEHLHTLVTYLEARTEYLVTTAYPEAGEFDGHVLSPDDWDVVSDRVEQSA</sequence>
<dbReference type="PANTHER" id="PTHR32114:SF2">
    <property type="entry name" value="ABC TRANSPORTER ABCH.3"/>
    <property type="match status" value="1"/>
</dbReference>
<dbReference type="Gene3D" id="1.10.287.1490">
    <property type="match status" value="1"/>
</dbReference>
<keyword evidence="1" id="KW-0175">Coiled coil</keyword>
<dbReference type="NCBIfam" id="NF045487">
    <property type="entry name" value="ASRP"/>
    <property type="match status" value="1"/>
</dbReference>